<reference evidence="3" key="1">
    <citation type="submission" date="2019-07" db="EMBL/GenBank/DDBJ databases">
        <title>Helicobacter labacensis sp. nov., Helicobacter mehlei sp. nov. and Helicobacter vulpis sp. nov., isolated from gastric mucosa of red fox (Vulpis vulpis).</title>
        <authorList>
            <person name="Papic B."/>
        </authorList>
    </citation>
    <scope>NUCLEOTIDE SEQUENCE [LARGE SCALE GENOMIC DNA]</scope>
    <source>
        <strain evidence="3">L8b</strain>
    </source>
</reference>
<evidence type="ECO:0000313" key="2">
    <source>
        <dbReference type="EMBL" id="TSA80570.1"/>
    </source>
</evidence>
<organism evidence="2 3">
    <name type="scientific">Helicobacter mehlei</name>
    <dbReference type="NCBI Taxonomy" id="2316080"/>
    <lineage>
        <taxon>Bacteria</taxon>
        <taxon>Pseudomonadati</taxon>
        <taxon>Campylobacterota</taxon>
        <taxon>Epsilonproteobacteria</taxon>
        <taxon>Campylobacterales</taxon>
        <taxon>Helicobacteraceae</taxon>
        <taxon>Helicobacter</taxon>
    </lineage>
</organism>
<dbReference type="OrthoDB" id="5330060at2"/>
<evidence type="ECO:0000313" key="3">
    <source>
        <dbReference type="Proteomes" id="UP000319322"/>
    </source>
</evidence>
<dbReference type="InterPro" id="IPR002718">
    <property type="entry name" value="OMP_Helicobacter"/>
</dbReference>
<dbReference type="AlphaFoldDB" id="A0A553UK47"/>
<dbReference type="Proteomes" id="UP000319322">
    <property type="component" value="Unassembled WGS sequence"/>
</dbReference>
<keyword evidence="3" id="KW-1185">Reference proteome</keyword>
<keyword evidence="1" id="KW-0812">Transmembrane</keyword>
<comment type="caution">
    <text evidence="2">The sequence shown here is derived from an EMBL/GenBank/DDBJ whole genome shotgun (WGS) entry which is preliminary data.</text>
</comment>
<keyword evidence="1" id="KW-0472">Membrane</keyword>
<sequence>MMRWLVWVGFLGLLQSLGALKNHVFTGARLGYVGGFESTFSQQVSMSNPSTMPSSSQLVCPKSLCKGDEITGFYKTSPKKSAGFAFTYSVGDEIFFDKFAISGLRVYGTLEYANANLGSRYKVQNNGGKNYNPQYVKAIDPTTGDAIPEIITGNNSNSLKAIPGSTTLGVPINYTSPCVPLSANNPLGLCPTPNPQAVLLNMPAHFMTFGLNVDVFLNIPLDYWLKRVYAKMFFFKMGVFVGGGVEYAMLWSDVFKNEVLGALGYNPKTRFFAAGGGFFVNVGYQLYLGKHNRINVGWKFPYYKITAHNWYNYGNHNAGTQQTLKQGLIIDRHEEFYVSYAYLF</sequence>
<reference evidence="2 3" key="3">
    <citation type="submission" date="2019-07" db="EMBL/GenBank/DDBJ databases">
        <authorList>
            <person name="Papic B."/>
        </authorList>
    </citation>
    <scope>NUCLEOTIDE SEQUENCE [LARGE SCALE GENOMIC DNA]</scope>
    <source>
        <strain evidence="2 3">L8b</strain>
    </source>
</reference>
<keyword evidence="1" id="KW-1133">Transmembrane helix</keyword>
<evidence type="ECO:0000256" key="1">
    <source>
        <dbReference type="SAM" id="Phobius"/>
    </source>
</evidence>
<accession>A0A553UK47</accession>
<dbReference type="EMBL" id="VKGC01000026">
    <property type="protein sequence ID" value="TSA80570.1"/>
    <property type="molecule type" value="Genomic_DNA"/>
</dbReference>
<reference evidence="2 3" key="2">
    <citation type="submission" date="2019-07" db="EMBL/GenBank/DDBJ databases">
        <title>Helicobacter labacensis sp. nov., Helicobacter mehlei sp. nov. and Helicobacter vulpis sp. nov., isolated from gastric mucosa of red fox (Vulpis vulpis).</title>
        <authorList>
            <person name="Kusar D."/>
            <person name="Gruntar I."/>
            <person name="Pate M."/>
            <person name="Zajc U."/>
            <person name="Ocepek M."/>
        </authorList>
    </citation>
    <scope>NUCLEOTIDE SEQUENCE [LARGE SCALE GENOMIC DNA]</scope>
    <source>
        <strain evidence="2 3">L8b</strain>
    </source>
</reference>
<feature type="transmembrane region" description="Helical" evidence="1">
    <location>
        <begin position="271"/>
        <end position="289"/>
    </location>
</feature>
<protein>
    <submittedName>
        <fullName evidence="2">Outer membrane beta-barrel protein</fullName>
    </submittedName>
</protein>
<gene>
    <name evidence="2" type="ORF">FNE76_07285</name>
</gene>
<name>A0A553UK47_9HELI</name>
<feature type="transmembrane region" description="Helical" evidence="1">
    <location>
        <begin position="233"/>
        <end position="251"/>
    </location>
</feature>
<proteinExistence type="predicted"/>
<dbReference type="Pfam" id="PF01856">
    <property type="entry name" value="HP_OMP"/>
    <property type="match status" value="1"/>
</dbReference>